<keyword evidence="5" id="KW-1185">Reference proteome</keyword>
<reference evidence="4" key="1">
    <citation type="submission" date="2019-08" db="EMBL/GenBank/DDBJ databases">
        <title>The improved chromosome-level genome for the pearl oyster Pinctada fucata martensii using PacBio sequencing and Hi-C.</title>
        <authorList>
            <person name="Zheng Z."/>
        </authorList>
    </citation>
    <scope>NUCLEOTIDE SEQUENCE</scope>
    <source>
        <strain evidence="4">ZZ-2019</strain>
        <tissue evidence="4">Adductor muscle</tissue>
    </source>
</reference>
<proteinExistence type="predicted"/>
<dbReference type="AlphaFoldDB" id="A0AA88Y5Y2"/>
<protein>
    <recommendedName>
        <fullName evidence="6">Secreted protein</fullName>
    </recommendedName>
</protein>
<dbReference type="Proteomes" id="UP001186944">
    <property type="component" value="Unassembled WGS sequence"/>
</dbReference>
<name>A0AA88Y5Y2_PINIB</name>
<evidence type="ECO:0000313" key="5">
    <source>
        <dbReference type="Proteomes" id="UP001186944"/>
    </source>
</evidence>
<evidence type="ECO:0000256" key="2">
    <source>
        <dbReference type="SAM" id="MobiDB-lite"/>
    </source>
</evidence>
<dbReference type="EMBL" id="VSWD01000010">
    <property type="protein sequence ID" value="KAK3090121.1"/>
    <property type="molecule type" value="Genomic_DNA"/>
</dbReference>
<evidence type="ECO:0008006" key="6">
    <source>
        <dbReference type="Google" id="ProtNLM"/>
    </source>
</evidence>
<feature type="region of interest" description="Disordered" evidence="2">
    <location>
        <begin position="117"/>
        <end position="186"/>
    </location>
</feature>
<comment type="caution">
    <text evidence="4">The sequence shown here is derived from an EMBL/GenBank/DDBJ whole genome shotgun (WGS) entry which is preliminary data.</text>
</comment>
<gene>
    <name evidence="4" type="ORF">FSP39_009341</name>
</gene>
<sequence length="186" mass="20618">MEKVFILLVLCLTPFVNCIPLADTSDSDSNSNLNSVSRDDLADIFGYHIDEALDTAVAKTEQHDMEIEQLQQEIGQISDALEAQSLLLGKLQDLMQAENEDSGYLDDAGSEEIDSDEVQLLNPPPPIGTQNPPRIQKQMIEETQESLDSVQESLKGVKEELSSQESQENTSEPPEQSMEIEEEPLV</sequence>
<feature type="coiled-coil region" evidence="1">
    <location>
        <begin position="53"/>
        <end position="87"/>
    </location>
</feature>
<evidence type="ECO:0000313" key="4">
    <source>
        <dbReference type="EMBL" id="KAK3090121.1"/>
    </source>
</evidence>
<accession>A0AA88Y5Y2</accession>
<evidence type="ECO:0000256" key="1">
    <source>
        <dbReference type="SAM" id="Coils"/>
    </source>
</evidence>
<keyword evidence="1" id="KW-0175">Coiled coil</keyword>
<evidence type="ECO:0000256" key="3">
    <source>
        <dbReference type="SAM" id="SignalP"/>
    </source>
</evidence>
<feature type="signal peptide" evidence="3">
    <location>
        <begin position="1"/>
        <end position="18"/>
    </location>
</feature>
<organism evidence="4 5">
    <name type="scientific">Pinctada imbricata</name>
    <name type="common">Atlantic pearl-oyster</name>
    <name type="synonym">Pinctada martensii</name>
    <dbReference type="NCBI Taxonomy" id="66713"/>
    <lineage>
        <taxon>Eukaryota</taxon>
        <taxon>Metazoa</taxon>
        <taxon>Spiralia</taxon>
        <taxon>Lophotrochozoa</taxon>
        <taxon>Mollusca</taxon>
        <taxon>Bivalvia</taxon>
        <taxon>Autobranchia</taxon>
        <taxon>Pteriomorphia</taxon>
        <taxon>Pterioida</taxon>
        <taxon>Pterioidea</taxon>
        <taxon>Pteriidae</taxon>
        <taxon>Pinctada</taxon>
    </lineage>
</organism>
<feature type="chain" id="PRO_5041693304" description="Secreted protein" evidence="3">
    <location>
        <begin position="19"/>
        <end position="186"/>
    </location>
</feature>
<keyword evidence="3" id="KW-0732">Signal</keyword>